<gene>
    <name evidence="2" type="ORF">RF11_13512</name>
</gene>
<evidence type="ECO:0000313" key="3">
    <source>
        <dbReference type="Proteomes" id="UP000031668"/>
    </source>
</evidence>
<accession>A0A0C2N8M5</accession>
<organism evidence="2 3">
    <name type="scientific">Thelohanellus kitauei</name>
    <name type="common">Myxosporean</name>
    <dbReference type="NCBI Taxonomy" id="669202"/>
    <lineage>
        <taxon>Eukaryota</taxon>
        <taxon>Metazoa</taxon>
        <taxon>Cnidaria</taxon>
        <taxon>Myxozoa</taxon>
        <taxon>Myxosporea</taxon>
        <taxon>Bivalvulida</taxon>
        <taxon>Platysporina</taxon>
        <taxon>Myxobolidae</taxon>
        <taxon>Thelohanellus</taxon>
    </lineage>
</organism>
<dbReference type="AlphaFoldDB" id="A0A0C2N8M5"/>
<feature type="region of interest" description="Disordered" evidence="1">
    <location>
        <begin position="60"/>
        <end position="110"/>
    </location>
</feature>
<keyword evidence="3" id="KW-1185">Reference proteome</keyword>
<evidence type="ECO:0000313" key="2">
    <source>
        <dbReference type="EMBL" id="KII70272.1"/>
    </source>
</evidence>
<feature type="compositionally biased region" description="Polar residues" evidence="1">
    <location>
        <begin position="60"/>
        <end position="75"/>
    </location>
</feature>
<name>A0A0C2N8M5_THEKT</name>
<comment type="caution">
    <text evidence="2">The sequence shown here is derived from an EMBL/GenBank/DDBJ whole genome shotgun (WGS) entry which is preliminary data.</text>
</comment>
<reference evidence="2 3" key="1">
    <citation type="journal article" date="2014" name="Genome Biol. Evol.">
        <title>The genome of the myxosporean Thelohanellus kitauei shows adaptations to nutrient acquisition within its fish host.</title>
        <authorList>
            <person name="Yang Y."/>
            <person name="Xiong J."/>
            <person name="Zhou Z."/>
            <person name="Huo F."/>
            <person name="Miao W."/>
            <person name="Ran C."/>
            <person name="Liu Y."/>
            <person name="Zhang J."/>
            <person name="Feng J."/>
            <person name="Wang M."/>
            <person name="Wang M."/>
            <person name="Wang L."/>
            <person name="Yao B."/>
        </authorList>
    </citation>
    <scope>NUCLEOTIDE SEQUENCE [LARGE SCALE GENOMIC DNA]</scope>
    <source>
        <strain evidence="2">Wuqing</strain>
    </source>
</reference>
<proteinExistence type="predicted"/>
<protein>
    <submittedName>
        <fullName evidence="2">Uncharacterized protein</fullName>
    </submittedName>
</protein>
<evidence type="ECO:0000256" key="1">
    <source>
        <dbReference type="SAM" id="MobiDB-lite"/>
    </source>
</evidence>
<dbReference type="EMBL" id="JWZT01002104">
    <property type="protein sequence ID" value="KII70272.1"/>
    <property type="molecule type" value="Genomic_DNA"/>
</dbReference>
<dbReference type="Proteomes" id="UP000031668">
    <property type="component" value="Unassembled WGS sequence"/>
</dbReference>
<sequence>MVVCGTRGVCGHDECSTPLKYDMNDDTAHSKLQQPMKVIETNKGDALSIDTTLDEHISFKSKTTSRTQGKQTTKIINPRTYVPYLSTDQTPKSESSRPIPPSPPEIRYIGNSSDFERASHLEQSVWAQRRRPTRTIYTMPRSHGRRL</sequence>